<evidence type="ECO:0000313" key="2">
    <source>
        <dbReference type="EMBL" id="CAK0898964.1"/>
    </source>
</evidence>
<evidence type="ECO:0000256" key="1">
    <source>
        <dbReference type="SAM" id="Phobius"/>
    </source>
</evidence>
<name>A0ABN9XGY4_9DINO</name>
<feature type="transmembrane region" description="Helical" evidence="1">
    <location>
        <begin position="83"/>
        <end position="100"/>
    </location>
</feature>
<evidence type="ECO:0000313" key="3">
    <source>
        <dbReference type="Proteomes" id="UP001189429"/>
    </source>
</evidence>
<evidence type="ECO:0008006" key="4">
    <source>
        <dbReference type="Google" id="ProtNLM"/>
    </source>
</evidence>
<dbReference type="EMBL" id="CAUYUJ010020527">
    <property type="protein sequence ID" value="CAK0898964.1"/>
    <property type="molecule type" value="Genomic_DNA"/>
</dbReference>
<comment type="caution">
    <text evidence="2">The sequence shown here is derived from an EMBL/GenBank/DDBJ whole genome shotgun (WGS) entry which is preliminary data.</text>
</comment>
<accession>A0ABN9XGY4</accession>
<dbReference type="Proteomes" id="UP001189429">
    <property type="component" value="Unassembled WGS sequence"/>
</dbReference>
<feature type="transmembrane region" description="Helical" evidence="1">
    <location>
        <begin position="141"/>
        <end position="165"/>
    </location>
</feature>
<keyword evidence="3" id="KW-1185">Reference proteome</keyword>
<reference evidence="2" key="1">
    <citation type="submission" date="2023-10" db="EMBL/GenBank/DDBJ databases">
        <authorList>
            <person name="Chen Y."/>
            <person name="Shah S."/>
            <person name="Dougan E. K."/>
            <person name="Thang M."/>
            <person name="Chan C."/>
        </authorList>
    </citation>
    <scope>NUCLEOTIDE SEQUENCE [LARGE SCALE GENOMIC DNA]</scope>
</reference>
<gene>
    <name evidence="2" type="ORF">PCOR1329_LOCUS76605</name>
</gene>
<protein>
    <recommendedName>
        <fullName evidence="4">Cytochrome b561 domain-containing protein</fullName>
    </recommendedName>
</protein>
<organism evidence="2 3">
    <name type="scientific">Prorocentrum cordatum</name>
    <dbReference type="NCBI Taxonomy" id="2364126"/>
    <lineage>
        <taxon>Eukaryota</taxon>
        <taxon>Sar</taxon>
        <taxon>Alveolata</taxon>
        <taxon>Dinophyceae</taxon>
        <taxon>Prorocentrales</taxon>
        <taxon>Prorocentraceae</taxon>
        <taxon>Prorocentrum</taxon>
    </lineage>
</organism>
<keyword evidence="1" id="KW-0472">Membrane</keyword>
<keyword evidence="1" id="KW-1133">Transmembrane helix</keyword>
<sequence>MRPSCNLRPGALPSGAGMVSKQMAEEEEGMLHGGREAMLSGLHVMGSHFTGATDEDEELIPGKPVFTGLKFEDEDSQATARRVGYASLALAGLALLHAMLQAAWRHEVMNTTLHLVLGLLLPLVGYRGATLDHGTRWRPRLLWAFHVGNVIFVIVHAVMLATVVMKANGSKCQTCGVMERANTHICNRNGLRRMEIQPLMLCGSSVG</sequence>
<proteinExistence type="predicted"/>
<keyword evidence="1" id="KW-0812">Transmembrane</keyword>